<reference evidence="2 3" key="1">
    <citation type="submission" date="2017-06" db="EMBL/GenBank/DDBJ databases">
        <title>Genome sequencing of cyanobaciteial culture collection at National Institute for Environmental Studies (NIES).</title>
        <authorList>
            <person name="Hirose Y."/>
            <person name="Shimura Y."/>
            <person name="Fujisawa T."/>
            <person name="Nakamura Y."/>
            <person name="Kawachi M."/>
        </authorList>
    </citation>
    <scope>NUCLEOTIDE SEQUENCE [LARGE SCALE GENOMIC DNA]</scope>
    <source>
        <strain evidence="2 3">NIES-21</strain>
    </source>
</reference>
<name>A0A1Z4GAL3_9CYAN</name>
<evidence type="ECO:0000313" key="2">
    <source>
        <dbReference type="EMBL" id="BAY14378.1"/>
    </source>
</evidence>
<dbReference type="NCBIfam" id="TIGR02595">
    <property type="entry name" value="PEP_CTERM"/>
    <property type="match status" value="1"/>
</dbReference>
<organism evidence="2 3">
    <name type="scientific">Anabaenopsis circularis NIES-21</name>
    <dbReference type="NCBI Taxonomy" id="1085406"/>
    <lineage>
        <taxon>Bacteria</taxon>
        <taxon>Bacillati</taxon>
        <taxon>Cyanobacteriota</taxon>
        <taxon>Cyanophyceae</taxon>
        <taxon>Nostocales</taxon>
        <taxon>Nodulariaceae</taxon>
        <taxon>Anabaenopsis</taxon>
    </lineage>
</organism>
<feature type="chain" id="PRO_5012034779" description="PEP-CTERM protein-sorting domain-containing protein" evidence="1">
    <location>
        <begin position="44"/>
        <end position="215"/>
    </location>
</feature>
<accession>A0A1Z4GAL3</accession>
<protein>
    <recommendedName>
        <fullName evidence="4">PEP-CTERM protein-sorting domain-containing protein</fullName>
    </recommendedName>
</protein>
<gene>
    <name evidence="2" type="ORF">NIES21_01350</name>
</gene>
<evidence type="ECO:0000256" key="1">
    <source>
        <dbReference type="SAM" id="SignalP"/>
    </source>
</evidence>
<keyword evidence="3" id="KW-1185">Reference proteome</keyword>
<evidence type="ECO:0008006" key="4">
    <source>
        <dbReference type="Google" id="ProtNLM"/>
    </source>
</evidence>
<proteinExistence type="predicted"/>
<dbReference type="Proteomes" id="UP000218287">
    <property type="component" value="Chromosome"/>
</dbReference>
<dbReference type="EMBL" id="AP018174">
    <property type="protein sequence ID" value="BAY14378.1"/>
    <property type="molecule type" value="Genomic_DNA"/>
</dbReference>
<evidence type="ECO:0000313" key="3">
    <source>
        <dbReference type="Proteomes" id="UP000218287"/>
    </source>
</evidence>
<dbReference type="AlphaFoldDB" id="A0A1Z4GAL3"/>
<feature type="signal peptide" evidence="1">
    <location>
        <begin position="1"/>
        <end position="43"/>
    </location>
</feature>
<dbReference type="InterPro" id="IPR013424">
    <property type="entry name" value="Ice-binding_C"/>
</dbReference>
<keyword evidence="1" id="KW-0732">Signal</keyword>
<sequence>MKPTFGETQLMLTTSYKKLSQATAGIALGAAMLAAVANAPAQAATLTTYNFSGQFESLALPGSSGVSVALQNGSFDGSYTVDVDQLPTATQVNLSSWLVNVRDASNNILKTFSSAIVGNTGIAVNNGVRFTNFVAASTGAETASLGVVFNPGFTGSPGNGPTDGLFSSVIFSNTIVAGQIPIKSTPVPEPVSTAGIAVAGAMGLWMKRKQKAPVA</sequence>